<dbReference type="Pfam" id="PF13688">
    <property type="entry name" value="Reprolysin_5"/>
    <property type="match status" value="1"/>
</dbReference>
<evidence type="ECO:0000256" key="1">
    <source>
        <dbReference type="SAM" id="MobiDB-lite"/>
    </source>
</evidence>
<organism evidence="2 3">
    <name type="scientific">Lysobacter cavernae</name>
    <dbReference type="NCBI Taxonomy" id="1685901"/>
    <lineage>
        <taxon>Bacteria</taxon>
        <taxon>Pseudomonadati</taxon>
        <taxon>Pseudomonadota</taxon>
        <taxon>Gammaproteobacteria</taxon>
        <taxon>Lysobacterales</taxon>
        <taxon>Lysobacteraceae</taxon>
        <taxon>Lysobacter</taxon>
    </lineage>
</organism>
<name>A0ABV7RN28_9GAMM</name>
<evidence type="ECO:0000313" key="2">
    <source>
        <dbReference type="EMBL" id="MFC3550042.1"/>
    </source>
</evidence>
<proteinExistence type="predicted"/>
<evidence type="ECO:0000313" key="3">
    <source>
        <dbReference type="Proteomes" id="UP001595740"/>
    </source>
</evidence>
<dbReference type="SUPFAM" id="SSF55486">
    <property type="entry name" value="Metalloproteases ('zincins'), catalytic domain"/>
    <property type="match status" value="1"/>
</dbReference>
<dbReference type="RefSeq" id="WP_386757492.1">
    <property type="nucleotide sequence ID" value="NZ_JBHRXK010000001.1"/>
</dbReference>
<sequence>MSTMSTIARGGARLSALLLVSAVVLLAVLTYAVGQSSDTRLSPDGVWRVHDEVALPERFPAPTAYSALTLDAALLESLLANAPRETFGSIPPRTQIWLPRPTGGFVQIAVARSQQMEPALAASFPKIKHYVFEDQHQGFTGHISIGTRGVWIAAQTEGGLLRLDPVETASGRVYLSYLDKNRTDGGNDFHDVDEHDHHEEPPTVPNFVALAPQLLPQVQAGDQLRIYRLAASTTGEFFQSNDFGNGIDDVMSRLDADLGVANTVFESEVSVRLMLADVSDLVIYDDPANDPFDNSTRQCKVSLNACNTDADCDVPNGETCDLVKTACALREDNRDNMKAVLDDDDYDLGFLFAAKTGNGANGCAWFVVCQSSSDTLHKARGAGLMGGNGTVGAGGLLAHEVGHQLGARHTFTGQAGSCSLNEFQAGASESGYEPGSGTTRMSYRGICDSDNVDTSLDAAGANAYFHSRSFDEIVDNVFNGTGATCGTLVATGNTAPAPDAGLDYTIPRQTPFMLTGTASDAEESLTELTFNWEQYDRAETQRPIDSANLADGPIVRSVPPGPDPSRTIPRLQDLLDGVQRKGEILSQVDRDMNFRMIARDNRMGGGGVAYDSMVVHVSGDPFFITNPNSGSLQAACQAPLTWQVGGGAVAPQVSALFSSDGGLNFNTTLIAATPNDGSTLFTVPCTTGANARIKLQSVDNIFFDINDQDLTVFNSAPSVAVNTASGVVDNACEFTVQFNASASDSCGLPAANVGVELIKAANNFTLGAPVINTQQVSSTQVDVSGSVLVSALLNSPAQLTVKVTATDACGLATSASDVALINDETPPQIDVALDPNLLWPPNHKMVPIQATVVASDNCPGVSFELTALVSDEPDNGTGDGDTVNDIQGAMFHTPDLDFSLRSERVGSGDGRVYTATYTAQDGSQNETSDAATVSVPKSQSNK</sequence>
<feature type="region of interest" description="Disordered" evidence="1">
    <location>
        <begin position="917"/>
        <end position="942"/>
    </location>
</feature>
<dbReference type="Proteomes" id="UP001595740">
    <property type="component" value="Unassembled WGS sequence"/>
</dbReference>
<dbReference type="InterPro" id="IPR024079">
    <property type="entry name" value="MetalloPept_cat_dom_sf"/>
</dbReference>
<gene>
    <name evidence="2" type="ORF">ACFOLC_03340</name>
</gene>
<protein>
    <submittedName>
        <fullName evidence="2">Reprolysin-like metallopeptidase</fullName>
    </submittedName>
</protein>
<reference evidence="3" key="1">
    <citation type="journal article" date="2019" name="Int. J. Syst. Evol. Microbiol.">
        <title>The Global Catalogue of Microorganisms (GCM) 10K type strain sequencing project: providing services to taxonomists for standard genome sequencing and annotation.</title>
        <authorList>
            <consortium name="The Broad Institute Genomics Platform"/>
            <consortium name="The Broad Institute Genome Sequencing Center for Infectious Disease"/>
            <person name="Wu L."/>
            <person name="Ma J."/>
        </authorList>
    </citation>
    <scope>NUCLEOTIDE SEQUENCE [LARGE SCALE GENOMIC DNA]</scope>
    <source>
        <strain evidence="3">KCTC 42875</strain>
    </source>
</reference>
<comment type="caution">
    <text evidence="2">The sequence shown here is derived from an EMBL/GenBank/DDBJ whole genome shotgun (WGS) entry which is preliminary data.</text>
</comment>
<dbReference type="Gene3D" id="3.40.390.10">
    <property type="entry name" value="Collagenase (Catalytic Domain)"/>
    <property type="match status" value="1"/>
</dbReference>
<dbReference type="EMBL" id="JBHRXK010000001">
    <property type="protein sequence ID" value="MFC3550042.1"/>
    <property type="molecule type" value="Genomic_DNA"/>
</dbReference>
<keyword evidence="3" id="KW-1185">Reference proteome</keyword>
<accession>A0ABV7RN28</accession>